<evidence type="ECO:0000256" key="6">
    <source>
        <dbReference type="ARBA" id="ARBA00023239"/>
    </source>
</evidence>
<dbReference type="EC" id="4.1.1.97" evidence="3"/>
<evidence type="ECO:0000313" key="9">
    <source>
        <dbReference type="Proteomes" id="UP000281084"/>
    </source>
</evidence>
<comment type="pathway">
    <text evidence="2">Purine metabolism; urate degradation; (S)-allantoin from urate: step 3/3.</text>
</comment>
<dbReference type="Proteomes" id="UP000281084">
    <property type="component" value="Unassembled WGS sequence"/>
</dbReference>
<evidence type="ECO:0000256" key="5">
    <source>
        <dbReference type="ARBA" id="ARBA00022793"/>
    </source>
</evidence>
<sequence>MQLAEFNQASESDAKSFLKHCVQIKSWVSELTAQRPYASVEDLLIQAKQQTKTWQWSEIKSALDNHPRIGEKQAQATLSDQEQDFSKREQASITSDDATQEALLAGNTAYEKKYGYIFLIKASGLNSEDVLQALRYRLLNDPDTEKRIVHQQLTEIALLRLTQELNA</sequence>
<dbReference type="RefSeq" id="WP_120367050.1">
    <property type="nucleotide sequence ID" value="NZ_RAXZ01000004.1"/>
</dbReference>
<dbReference type="EMBL" id="RAXZ01000004">
    <property type="protein sequence ID" value="RKG54345.1"/>
    <property type="molecule type" value="Genomic_DNA"/>
</dbReference>
<comment type="catalytic activity">
    <reaction evidence="1">
        <text>5-hydroxy-2-oxo-4-ureido-2,5-dihydro-1H-imidazole-5-carboxylate + H(+) = (S)-allantoin + CO2</text>
        <dbReference type="Rhea" id="RHEA:26301"/>
        <dbReference type="ChEBI" id="CHEBI:15378"/>
        <dbReference type="ChEBI" id="CHEBI:15678"/>
        <dbReference type="ChEBI" id="CHEBI:16526"/>
        <dbReference type="ChEBI" id="CHEBI:58639"/>
        <dbReference type="EC" id="4.1.1.97"/>
    </reaction>
</comment>
<dbReference type="NCBIfam" id="NF010372">
    <property type="entry name" value="PRK13798.1"/>
    <property type="match status" value="1"/>
</dbReference>
<feature type="domain" description="Oxo-4-hydroxy-4-carboxy-5-ureidoimidazoline decarboxylase" evidence="7">
    <location>
        <begin position="7"/>
        <end position="161"/>
    </location>
</feature>
<keyword evidence="6 8" id="KW-0456">Lyase</keyword>
<dbReference type="SUPFAM" id="SSF158694">
    <property type="entry name" value="UraD-Like"/>
    <property type="match status" value="1"/>
</dbReference>
<dbReference type="PANTHER" id="PTHR43466">
    <property type="entry name" value="2-OXO-4-HYDROXY-4-CARBOXY-5-UREIDOIMIDAZOLINE DECARBOXYLASE-RELATED"/>
    <property type="match status" value="1"/>
</dbReference>
<evidence type="ECO:0000256" key="4">
    <source>
        <dbReference type="ARBA" id="ARBA00022631"/>
    </source>
</evidence>
<dbReference type="AlphaFoldDB" id="A0A3A8G5X8"/>
<name>A0A3A8G5X8_9GAMM</name>
<organism evidence="8 9">
    <name type="scientific">Acinetobacter cumulans</name>
    <dbReference type="NCBI Taxonomy" id="2136182"/>
    <lineage>
        <taxon>Bacteria</taxon>
        <taxon>Pseudomonadati</taxon>
        <taxon>Pseudomonadota</taxon>
        <taxon>Gammaproteobacteria</taxon>
        <taxon>Moraxellales</taxon>
        <taxon>Moraxellaceae</taxon>
        <taxon>Acinetobacter</taxon>
    </lineage>
</organism>
<evidence type="ECO:0000256" key="3">
    <source>
        <dbReference type="ARBA" id="ARBA00012257"/>
    </source>
</evidence>
<dbReference type="PANTHER" id="PTHR43466:SF1">
    <property type="entry name" value="2-OXO-4-HYDROXY-4-CARBOXY-5-UREIDOIMIDAZOLINE DECARBOXYLASE-RELATED"/>
    <property type="match status" value="1"/>
</dbReference>
<dbReference type="GO" id="GO:0006144">
    <property type="term" value="P:purine nucleobase metabolic process"/>
    <property type="evidence" value="ECO:0007669"/>
    <property type="project" value="UniProtKB-KW"/>
</dbReference>
<dbReference type="NCBIfam" id="TIGR03180">
    <property type="entry name" value="UraD_2"/>
    <property type="match status" value="1"/>
</dbReference>
<accession>A0A3A8G5X8</accession>
<gene>
    <name evidence="8" type="primary">uraD</name>
    <name evidence="8" type="ORF">D7V64_05225</name>
</gene>
<evidence type="ECO:0000259" key="7">
    <source>
        <dbReference type="Pfam" id="PF09349"/>
    </source>
</evidence>
<proteinExistence type="predicted"/>
<reference evidence="8 9" key="1">
    <citation type="submission" date="2018-09" db="EMBL/GenBank/DDBJ databases">
        <title>The draft genome of Acinetobacter spp. strains.</title>
        <authorList>
            <person name="Qin J."/>
            <person name="Feng Y."/>
            <person name="Zong Z."/>
        </authorList>
    </citation>
    <scope>NUCLEOTIDE SEQUENCE [LARGE SCALE GENOMIC DNA]</scope>
    <source>
        <strain evidence="8 9">WCHAc060002</strain>
    </source>
</reference>
<evidence type="ECO:0000256" key="2">
    <source>
        <dbReference type="ARBA" id="ARBA00004754"/>
    </source>
</evidence>
<dbReference type="InterPro" id="IPR017595">
    <property type="entry name" value="OHCU_decarboxylase-2"/>
</dbReference>
<keyword evidence="5" id="KW-0210">Decarboxylase</keyword>
<dbReference type="Gene3D" id="1.10.3330.10">
    <property type="entry name" value="Oxo-4-hydroxy-4-carboxy-5-ureidoimidazoline decarboxylase"/>
    <property type="match status" value="1"/>
</dbReference>
<dbReference type="GO" id="GO:0019628">
    <property type="term" value="P:urate catabolic process"/>
    <property type="evidence" value="ECO:0007669"/>
    <property type="project" value="TreeGrafter"/>
</dbReference>
<comment type="caution">
    <text evidence="8">The sequence shown here is derived from an EMBL/GenBank/DDBJ whole genome shotgun (WGS) entry which is preliminary data.</text>
</comment>
<evidence type="ECO:0000313" key="8">
    <source>
        <dbReference type="EMBL" id="RKG54345.1"/>
    </source>
</evidence>
<dbReference type="Pfam" id="PF09349">
    <property type="entry name" value="OHCU_decarbox"/>
    <property type="match status" value="1"/>
</dbReference>
<dbReference type="InterPro" id="IPR036778">
    <property type="entry name" value="OHCU_decarboxylase_sf"/>
</dbReference>
<dbReference type="InterPro" id="IPR018020">
    <property type="entry name" value="OHCU_decarboxylase"/>
</dbReference>
<evidence type="ECO:0000256" key="1">
    <source>
        <dbReference type="ARBA" id="ARBA00001163"/>
    </source>
</evidence>
<protein>
    <recommendedName>
        <fullName evidence="3">2-oxo-4-hydroxy-4-carboxy-5-ureidoimidazoline decarboxylase</fullName>
        <ecNumber evidence="3">4.1.1.97</ecNumber>
    </recommendedName>
</protein>
<keyword evidence="4" id="KW-0659">Purine metabolism</keyword>
<dbReference type="GO" id="GO:0051997">
    <property type="term" value="F:2-oxo-4-hydroxy-4-carboxy-5-ureidoimidazoline decarboxylase activity"/>
    <property type="evidence" value="ECO:0007669"/>
    <property type="project" value="UniProtKB-EC"/>
</dbReference>